<accession>A0A655ZFM2</accession>
<dbReference type="EMBL" id="CWQJ01000027">
    <property type="protein sequence ID" value="CSC69445.1"/>
    <property type="molecule type" value="Genomic_DNA"/>
</dbReference>
<proteinExistence type="predicted"/>
<evidence type="ECO:0000313" key="2">
    <source>
        <dbReference type="Proteomes" id="UP000046067"/>
    </source>
</evidence>
<reference evidence="1 2" key="1">
    <citation type="submission" date="2015-07" db="EMBL/GenBank/DDBJ databases">
        <authorList>
            <consortium name="Pathogen Informatics"/>
        </authorList>
    </citation>
    <scope>NUCLEOTIDE SEQUENCE [LARGE SCALE GENOMIC DNA]</scope>
    <source>
        <strain evidence="1 2">A325</strain>
    </source>
</reference>
<sequence>MTRIGVWQCGQVERGKLRVSLPSGGVMPYSGKLAAHSARHSRSMILGKR</sequence>
<protein>
    <submittedName>
        <fullName evidence="1">Uncharacterized protein</fullName>
    </submittedName>
</protein>
<dbReference type="Proteomes" id="UP000046067">
    <property type="component" value="Unassembled WGS sequence"/>
</dbReference>
<dbReference type="AlphaFoldDB" id="A0A655ZFM2"/>
<evidence type="ECO:0000313" key="1">
    <source>
        <dbReference type="EMBL" id="CSC69445.1"/>
    </source>
</evidence>
<organism evidence="1 2">
    <name type="scientific">Vibrio cholerae</name>
    <dbReference type="NCBI Taxonomy" id="666"/>
    <lineage>
        <taxon>Bacteria</taxon>
        <taxon>Pseudomonadati</taxon>
        <taxon>Pseudomonadota</taxon>
        <taxon>Gammaproteobacteria</taxon>
        <taxon>Vibrionales</taxon>
        <taxon>Vibrionaceae</taxon>
        <taxon>Vibrio</taxon>
    </lineage>
</organism>
<name>A0A655ZFM2_VIBCL</name>
<gene>
    <name evidence="1" type="ORF">ERS013201_03300</name>
</gene>